<protein>
    <submittedName>
        <fullName evidence="5">Transcriptional regulator, LacI family</fullName>
    </submittedName>
</protein>
<dbReference type="Proteomes" id="UP000199041">
    <property type="component" value="Unassembled WGS sequence"/>
</dbReference>
<proteinExistence type="predicted"/>
<dbReference type="InterPro" id="IPR010982">
    <property type="entry name" value="Lambda_DNA-bd_dom_sf"/>
</dbReference>
<evidence type="ECO:0000256" key="3">
    <source>
        <dbReference type="ARBA" id="ARBA00023163"/>
    </source>
</evidence>
<dbReference type="OrthoDB" id="667031at2"/>
<dbReference type="Gene3D" id="3.40.50.2300">
    <property type="match status" value="2"/>
</dbReference>
<dbReference type="GO" id="GO:0000976">
    <property type="term" value="F:transcription cis-regulatory region binding"/>
    <property type="evidence" value="ECO:0007669"/>
    <property type="project" value="TreeGrafter"/>
</dbReference>
<dbReference type="Gene3D" id="1.10.260.40">
    <property type="entry name" value="lambda repressor-like DNA-binding domains"/>
    <property type="match status" value="1"/>
</dbReference>
<dbReference type="EMBL" id="FNQY01000011">
    <property type="protein sequence ID" value="SEA24858.1"/>
    <property type="molecule type" value="Genomic_DNA"/>
</dbReference>
<dbReference type="GO" id="GO:0003700">
    <property type="term" value="F:DNA-binding transcription factor activity"/>
    <property type="evidence" value="ECO:0007669"/>
    <property type="project" value="TreeGrafter"/>
</dbReference>
<gene>
    <name evidence="5" type="ORF">SAMN05192529_111122</name>
</gene>
<dbReference type="SMART" id="SM00354">
    <property type="entry name" value="HTH_LACI"/>
    <property type="match status" value="1"/>
</dbReference>
<sequence length="337" mass="37726">MSKSFINIKELAQALNLSTSTVSRAFRDKNDINPQTKQFILDKAKELGYYPNIYASNLRGSKSRTLAVIMPELANNFFSLAVKGIEKVAQANGYHTLVYVTDSSYEKEVSIVEDLFNGRVEGIIMSVSGEGTDHHYINKLKDSQIPLVFFDRIYDDIDVPKVVTDDYESSFKATEYFLKKGLEKVAFLVIDKSVSIGNARLQGYLEAHKKCKKPVDKNLIVDCSNDFDESYDAIKKAIAMYQPEALFASVERLATAAYRVCNDLKINIPKDIKIISFSNLSIADLLQPSLSTITQPAEALGREAAKLIFGVLNGLQLPDKEQILRSEIIHRSSSKFL</sequence>
<organism evidence="5 6">
    <name type="scientific">Arachidicoccus rhizosphaerae</name>
    <dbReference type="NCBI Taxonomy" id="551991"/>
    <lineage>
        <taxon>Bacteria</taxon>
        <taxon>Pseudomonadati</taxon>
        <taxon>Bacteroidota</taxon>
        <taxon>Chitinophagia</taxon>
        <taxon>Chitinophagales</taxon>
        <taxon>Chitinophagaceae</taxon>
        <taxon>Arachidicoccus</taxon>
    </lineage>
</organism>
<dbReference type="PANTHER" id="PTHR30146">
    <property type="entry name" value="LACI-RELATED TRANSCRIPTIONAL REPRESSOR"/>
    <property type="match status" value="1"/>
</dbReference>
<dbReference type="RefSeq" id="WP_091398078.1">
    <property type="nucleotide sequence ID" value="NZ_FNQY01000011.1"/>
</dbReference>
<dbReference type="CDD" id="cd06267">
    <property type="entry name" value="PBP1_LacI_sugar_binding-like"/>
    <property type="match status" value="1"/>
</dbReference>
<evidence type="ECO:0000259" key="4">
    <source>
        <dbReference type="PROSITE" id="PS50932"/>
    </source>
</evidence>
<keyword evidence="1" id="KW-0805">Transcription regulation</keyword>
<dbReference type="Pfam" id="PF00356">
    <property type="entry name" value="LacI"/>
    <property type="match status" value="1"/>
</dbReference>
<dbReference type="STRING" id="551991.SAMN05192529_111122"/>
<keyword evidence="2" id="KW-0238">DNA-binding</keyword>
<dbReference type="AlphaFoldDB" id="A0A1H3ZMI0"/>
<dbReference type="PANTHER" id="PTHR30146:SF109">
    <property type="entry name" value="HTH-TYPE TRANSCRIPTIONAL REGULATOR GALS"/>
    <property type="match status" value="1"/>
</dbReference>
<dbReference type="InterPro" id="IPR001761">
    <property type="entry name" value="Peripla_BP/Lac1_sug-bd_dom"/>
</dbReference>
<dbReference type="PROSITE" id="PS50932">
    <property type="entry name" value="HTH_LACI_2"/>
    <property type="match status" value="1"/>
</dbReference>
<dbReference type="CDD" id="cd01392">
    <property type="entry name" value="HTH_LacI"/>
    <property type="match status" value="1"/>
</dbReference>
<evidence type="ECO:0000313" key="6">
    <source>
        <dbReference type="Proteomes" id="UP000199041"/>
    </source>
</evidence>
<dbReference type="InterPro" id="IPR000843">
    <property type="entry name" value="HTH_LacI"/>
</dbReference>
<keyword evidence="6" id="KW-1185">Reference proteome</keyword>
<dbReference type="InterPro" id="IPR028082">
    <property type="entry name" value="Peripla_BP_I"/>
</dbReference>
<keyword evidence="3" id="KW-0804">Transcription</keyword>
<name>A0A1H3ZMI0_9BACT</name>
<evidence type="ECO:0000256" key="2">
    <source>
        <dbReference type="ARBA" id="ARBA00023125"/>
    </source>
</evidence>
<accession>A0A1H3ZMI0</accession>
<dbReference type="SUPFAM" id="SSF53822">
    <property type="entry name" value="Periplasmic binding protein-like I"/>
    <property type="match status" value="1"/>
</dbReference>
<dbReference type="Pfam" id="PF00532">
    <property type="entry name" value="Peripla_BP_1"/>
    <property type="match status" value="1"/>
</dbReference>
<feature type="domain" description="HTH lacI-type" evidence="4">
    <location>
        <begin position="6"/>
        <end position="60"/>
    </location>
</feature>
<reference evidence="5 6" key="1">
    <citation type="submission" date="2016-10" db="EMBL/GenBank/DDBJ databases">
        <authorList>
            <person name="de Groot N.N."/>
        </authorList>
    </citation>
    <scope>NUCLEOTIDE SEQUENCE [LARGE SCALE GENOMIC DNA]</scope>
    <source>
        <strain evidence="5 6">Vu-144</strain>
    </source>
</reference>
<evidence type="ECO:0000313" key="5">
    <source>
        <dbReference type="EMBL" id="SEA24858.1"/>
    </source>
</evidence>
<evidence type="ECO:0000256" key="1">
    <source>
        <dbReference type="ARBA" id="ARBA00023015"/>
    </source>
</evidence>
<dbReference type="SUPFAM" id="SSF47413">
    <property type="entry name" value="lambda repressor-like DNA-binding domains"/>
    <property type="match status" value="1"/>
</dbReference>